<organism evidence="2 3">
    <name type="scientific">Sediminibacillus albus</name>
    <dbReference type="NCBI Taxonomy" id="407036"/>
    <lineage>
        <taxon>Bacteria</taxon>
        <taxon>Bacillati</taxon>
        <taxon>Bacillota</taxon>
        <taxon>Bacilli</taxon>
        <taxon>Bacillales</taxon>
        <taxon>Bacillaceae</taxon>
        <taxon>Sediminibacillus</taxon>
    </lineage>
</organism>
<keyword evidence="1" id="KW-0472">Membrane</keyword>
<gene>
    <name evidence="2" type="ORF">SAMN05216243_2609</name>
</gene>
<dbReference type="STRING" id="407036.SAMN05216243_2609"/>
<protein>
    <recommendedName>
        <fullName evidence="4">Sporulation protein YjcA</fullName>
    </recommendedName>
</protein>
<dbReference type="RefSeq" id="WP_093214958.1">
    <property type="nucleotide sequence ID" value="NZ_FNFL01000004.1"/>
</dbReference>
<feature type="transmembrane region" description="Helical" evidence="1">
    <location>
        <begin position="90"/>
        <end position="115"/>
    </location>
</feature>
<dbReference type="Pfam" id="PF07098">
    <property type="entry name" value="DUF1360"/>
    <property type="match status" value="1"/>
</dbReference>
<evidence type="ECO:0000313" key="3">
    <source>
        <dbReference type="Proteomes" id="UP000198694"/>
    </source>
</evidence>
<dbReference type="OrthoDB" id="4722315at2"/>
<evidence type="ECO:0000313" key="2">
    <source>
        <dbReference type="EMBL" id="SDK28441.1"/>
    </source>
</evidence>
<accession>A0A1G9AMG6</accession>
<name>A0A1G9AMG6_9BACI</name>
<proteinExistence type="predicted"/>
<sequence>MYTWLTLVLLGLAAFRLTRLFVYDDIFRFIRAPFHEEKEEIVEDGTVEVVLYIKGKGIRRFIGELLSCQWCTGIWSASCLYIGYLLWPWIFLPIIAILAIAAFASIIEVIVSFLIHRTES</sequence>
<dbReference type="InterPro" id="IPR010773">
    <property type="entry name" value="Mycophage_PG1_Gp7"/>
</dbReference>
<keyword evidence="1" id="KW-1133">Transmembrane helix</keyword>
<keyword evidence="3" id="KW-1185">Reference proteome</keyword>
<evidence type="ECO:0008006" key="4">
    <source>
        <dbReference type="Google" id="ProtNLM"/>
    </source>
</evidence>
<keyword evidence="1" id="KW-0812">Transmembrane</keyword>
<dbReference type="Proteomes" id="UP000198694">
    <property type="component" value="Unassembled WGS sequence"/>
</dbReference>
<dbReference type="AlphaFoldDB" id="A0A1G9AMG6"/>
<reference evidence="2 3" key="1">
    <citation type="submission" date="2016-10" db="EMBL/GenBank/DDBJ databases">
        <authorList>
            <person name="de Groot N.N."/>
        </authorList>
    </citation>
    <scope>NUCLEOTIDE SEQUENCE [LARGE SCALE GENOMIC DNA]</scope>
    <source>
        <strain evidence="2 3">CGMCC 1.6502</strain>
    </source>
</reference>
<evidence type="ECO:0000256" key="1">
    <source>
        <dbReference type="SAM" id="Phobius"/>
    </source>
</evidence>
<dbReference type="EMBL" id="FNFL01000004">
    <property type="protein sequence ID" value="SDK28441.1"/>
    <property type="molecule type" value="Genomic_DNA"/>
</dbReference>